<dbReference type="PATRIC" id="fig|1423726.3.peg.1853"/>
<evidence type="ECO:0000313" key="2">
    <source>
        <dbReference type="Proteomes" id="UP000051461"/>
    </source>
</evidence>
<protein>
    <submittedName>
        <fullName evidence="1">Uncharacterized protein</fullName>
    </submittedName>
</protein>
<dbReference type="AlphaFoldDB" id="A0A0R1H7Q5"/>
<proteinExistence type="predicted"/>
<keyword evidence="2" id="KW-1185">Reference proteome</keyword>
<evidence type="ECO:0000313" key="1">
    <source>
        <dbReference type="EMBL" id="KRK39988.1"/>
    </source>
</evidence>
<gene>
    <name evidence="1" type="ORF">FC07_GL001786</name>
</gene>
<dbReference type="RefSeq" id="WP_057903972.1">
    <property type="nucleotide sequence ID" value="NZ_AZDA01000026.1"/>
</dbReference>
<dbReference type="STRING" id="1423726.FC07_GL001786"/>
<name>A0A0R1H7Q5_9LACO</name>
<dbReference type="EMBL" id="AZDA01000026">
    <property type="protein sequence ID" value="KRK39988.1"/>
    <property type="molecule type" value="Genomic_DNA"/>
</dbReference>
<comment type="caution">
    <text evidence="1">The sequence shown here is derived from an EMBL/GenBank/DDBJ whole genome shotgun (WGS) entry which is preliminary data.</text>
</comment>
<organism evidence="1 2">
    <name type="scientific">Loigolactobacillus bifermentans DSM 20003</name>
    <dbReference type="NCBI Taxonomy" id="1423726"/>
    <lineage>
        <taxon>Bacteria</taxon>
        <taxon>Bacillati</taxon>
        <taxon>Bacillota</taxon>
        <taxon>Bacilli</taxon>
        <taxon>Lactobacillales</taxon>
        <taxon>Lactobacillaceae</taxon>
        <taxon>Loigolactobacillus</taxon>
    </lineage>
</organism>
<reference evidence="1 2" key="1">
    <citation type="journal article" date="2015" name="Genome Announc.">
        <title>Expanding the biotechnology potential of lactobacilli through comparative genomics of 213 strains and associated genera.</title>
        <authorList>
            <person name="Sun Z."/>
            <person name="Harris H.M."/>
            <person name="McCann A."/>
            <person name="Guo C."/>
            <person name="Argimon S."/>
            <person name="Zhang W."/>
            <person name="Yang X."/>
            <person name="Jeffery I.B."/>
            <person name="Cooney J.C."/>
            <person name="Kagawa T.F."/>
            <person name="Liu W."/>
            <person name="Song Y."/>
            <person name="Salvetti E."/>
            <person name="Wrobel A."/>
            <person name="Rasinkangas P."/>
            <person name="Parkhill J."/>
            <person name="Rea M.C."/>
            <person name="O'Sullivan O."/>
            <person name="Ritari J."/>
            <person name="Douillard F.P."/>
            <person name="Paul Ross R."/>
            <person name="Yang R."/>
            <person name="Briner A.E."/>
            <person name="Felis G.E."/>
            <person name="de Vos W.M."/>
            <person name="Barrangou R."/>
            <person name="Klaenhammer T.R."/>
            <person name="Caufield P.W."/>
            <person name="Cui Y."/>
            <person name="Zhang H."/>
            <person name="O'Toole P.W."/>
        </authorList>
    </citation>
    <scope>NUCLEOTIDE SEQUENCE [LARGE SCALE GENOMIC DNA]</scope>
    <source>
        <strain evidence="1 2">DSM 20003</strain>
    </source>
</reference>
<dbReference type="Proteomes" id="UP000051461">
    <property type="component" value="Unassembled WGS sequence"/>
</dbReference>
<sequence>MTSYMNGSIINIDAELAELRKISIPDMQAIQKYLSEMDGIPKMIADMQSLAKGSLVNDKQLVKLVDSSNASVAKSLKSLTETMMTSDGIAKQIQEALQQMDSVSHSWPFYFNKAVEEVPITNNDSKKTIGPVTYAEFVGSETLITEIEYNEIFQKIADQDVNVLASYEVDSYEDYTGFISFSQKTIELIHTLYDHWVILYAFLLQFKTAVEFVLFFRLFGQDLINSIVHLCHLIYLK</sequence>
<accession>A0A0R1H7Q5</accession>